<dbReference type="InterPro" id="IPR020845">
    <property type="entry name" value="AMP-binding_CS"/>
</dbReference>
<dbReference type="RefSeq" id="WP_121153897.1">
    <property type="nucleotide sequence ID" value="NZ_CP032829.1"/>
</dbReference>
<accession>A0A494TMH5</accession>
<feature type="domain" description="AMP-binding enzyme C-terminal" evidence="2">
    <location>
        <begin position="453"/>
        <end position="529"/>
    </location>
</feature>
<dbReference type="InterPro" id="IPR000873">
    <property type="entry name" value="AMP-dep_synth/lig_dom"/>
</dbReference>
<dbReference type="Gene3D" id="3.30.300.30">
    <property type="match status" value="1"/>
</dbReference>
<evidence type="ECO:0000313" key="4">
    <source>
        <dbReference type="Proteomes" id="UP000276254"/>
    </source>
</evidence>
<dbReference type="AlphaFoldDB" id="A0A494TMH5"/>
<evidence type="ECO:0000313" key="3">
    <source>
        <dbReference type="EMBL" id="AYJ87021.1"/>
    </source>
</evidence>
<protein>
    <submittedName>
        <fullName evidence="3">Long-chain fatty acid--CoA ligase</fullName>
    </submittedName>
</protein>
<dbReference type="Proteomes" id="UP000276254">
    <property type="component" value="Chromosome"/>
</dbReference>
<evidence type="ECO:0000259" key="1">
    <source>
        <dbReference type="Pfam" id="PF00501"/>
    </source>
</evidence>
<dbReference type="Pfam" id="PF13193">
    <property type="entry name" value="AMP-binding_C"/>
    <property type="match status" value="1"/>
</dbReference>
<dbReference type="Gene3D" id="3.40.50.12780">
    <property type="entry name" value="N-terminal domain of ligase-like"/>
    <property type="match status" value="1"/>
</dbReference>
<keyword evidence="4" id="KW-1185">Reference proteome</keyword>
<dbReference type="InterPro" id="IPR025110">
    <property type="entry name" value="AMP-bd_C"/>
</dbReference>
<dbReference type="EMBL" id="CP032829">
    <property type="protein sequence ID" value="AYJ87021.1"/>
    <property type="molecule type" value="Genomic_DNA"/>
</dbReference>
<organism evidence="3 4">
    <name type="scientific">Sphingomonas paeninsulae</name>
    <dbReference type="NCBI Taxonomy" id="2319844"/>
    <lineage>
        <taxon>Bacteria</taxon>
        <taxon>Pseudomonadati</taxon>
        <taxon>Pseudomonadota</taxon>
        <taxon>Alphaproteobacteria</taxon>
        <taxon>Sphingomonadales</taxon>
        <taxon>Sphingomonadaceae</taxon>
        <taxon>Sphingomonas</taxon>
    </lineage>
</organism>
<evidence type="ECO:0000259" key="2">
    <source>
        <dbReference type="Pfam" id="PF13193"/>
    </source>
</evidence>
<reference evidence="3 4" key="1">
    <citation type="submission" date="2018-09" db="EMBL/GenBank/DDBJ databases">
        <title>Sphingomonas peninsula sp. nov., isolated from fildes peninsula, Antarctic soil.</title>
        <authorList>
            <person name="Yingchao G."/>
        </authorList>
    </citation>
    <scope>NUCLEOTIDE SEQUENCE [LARGE SCALE GENOMIC DNA]</scope>
    <source>
        <strain evidence="3 4">YZ-8</strain>
    </source>
</reference>
<dbReference type="InterPro" id="IPR045851">
    <property type="entry name" value="AMP-bd_C_sf"/>
</dbReference>
<sequence length="550" mass="57507">MAESDQDAVALLTRAGGPFELLDVAVGGVPMRGFRRAEAGLASLFANLQLHAEKTFIIEGDRSLTYAEFSAAAARLAADLSGRGVIPGERVALAMRNCAEWMVGFTAIVACGAVPALVNSRGSAKEMADAIDLVGATLVLADDRRAAMLADAGVPLLVPVLDVSTGGPALPMPTSRPDDPAMILFTSGTTGRAKGATLTHRAAMTGLLLTQMAGAMIGIRMMGAAALAGPRPQSVTLLAFPLFHVSGCHSIFLAGIASGGRVVIAPKWDAQTILRLIEREGVTNFSGSPTMVWDLIQSREAVGADLSSLVSVSTGGQAQPVNLLDAVVSAFPRAVVGTGFGSTETSGAIAMHTGADYLSHPRAAGRILPLAEIRIRDAEGVEVPAGTAGEIVVRGPMVMAGYWNDAQATEHALRDGWFHTGDVGMLDVNGNLTILDRMTDMVISGGENIYCAEVEAALQQHDGIIEAAAFGVPDDRMGERLVAVVRRSDGAPFDERELRSHLGIGLAGYKHPTEILLSEEALPRNAVGKVDKRALRARHAHDRSTSYAAT</sequence>
<dbReference type="SUPFAM" id="SSF56801">
    <property type="entry name" value="Acetyl-CoA synthetase-like"/>
    <property type="match status" value="1"/>
</dbReference>
<proteinExistence type="predicted"/>
<dbReference type="KEGG" id="spha:D3Y57_15090"/>
<feature type="domain" description="AMP-dependent synthetase/ligase" evidence="1">
    <location>
        <begin position="48"/>
        <end position="403"/>
    </location>
</feature>
<dbReference type="OrthoDB" id="9803968at2"/>
<dbReference type="Pfam" id="PF00501">
    <property type="entry name" value="AMP-binding"/>
    <property type="match status" value="1"/>
</dbReference>
<dbReference type="PANTHER" id="PTHR43201">
    <property type="entry name" value="ACYL-COA SYNTHETASE"/>
    <property type="match status" value="1"/>
</dbReference>
<dbReference type="InterPro" id="IPR042099">
    <property type="entry name" value="ANL_N_sf"/>
</dbReference>
<dbReference type="GO" id="GO:0031956">
    <property type="term" value="F:medium-chain fatty acid-CoA ligase activity"/>
    <property type="evidence" value="ECO:0007669"/>
    <property type="project" value="TreeGrafter"/>
</dbReference>
<dbReference type="PROSITE" id="PS00455">
    <property type="entry name" value="AMP_BINDING"/>
    <property type="match status" value="1"/>
</dbReference>
<name>A0A494TMH5_SPHPE</name>
<dbReference type="GO" id="GO:0006631">
    <property type="term" value="P:fatty acid metabolic process"/>
    <property type="evidence" value="ECO:0007669"/>
    <property type="project" value="TreeGrafter"/>
</dbReference>
<dbReference type="PANTHER" id="PTHR43201:SF32">
    <property type="entry name" value="2-SUCCINYLBENZOATE--COA LIGASE, CHLOROPLASTIC_PEROXISOMAL"/>
    <property type="match status" value="1"/>
</dbReference>
<keyword evidence="3" id="KW-0436">Ligase</keyword>
<gene>
    <name evidence="3" type="ORF">D3Y57_15090</name>
</gene>